<dbReference type="AlphaFoldDB" id="A0A8C6YSV8"/>
<dbReference type="Ensembl" id="ENSNPET00000002944.1">
    <property type="protein sequence ID" value="ENSNPEP00000002887.1"/>
    <property type="gene ID" value="ENSNPEG00000002227.1"/>
</dbReference>
<feature type="region of interest" description="Disordered" evidence="1">
    <location>
        <begin position="1"/>
        <end position="24"/>
    </location>
</feature>
<protein>
    <submittedName>
        <fullName evidence="2">Uncharacterized protein</fullName>
    </submittedName>
</protein>
<name>A0A8C6YSV8_NOTPE</name>
<evidence type="ECO:0000313" key="3">
    <source>
        <dbReference type="Proteomes" id="UP000694420"/>
    </source>
</evidence>
<dbReference type="Gene3D" id="3.30.200.20">
    <property type="entry name" value="Phosphorylase Kinase, domain 1"/>
    <property type="match status" value="1"/>
</dbReference>
<reference evidence="2" key="1">
    <citation type="submission" date="2025-08" db="UniProtKB">
        <authorList>
            <consortium name="Ensembl"/>
        </authorList>
    </citation>
    <scope>IDENTIFICATION</scope>
</reference>
<proteinExistence type="predicted"/>
<evidence type="ECO:0000313" key="2">
    <source>
        <dbReference type="Ensembl" id="ENSNPEP00000002887.1"/>
    </source>
</evidence>
<feature type="compositionally biased region" description="Low complexity" evidence="1">
    <location>
        <begin position="1"/>
        <end position="13"/>
    </location>
</feature>
<organism evidence="2 3">
    <name type="scientific">Nothoprocta perdicaria</name>
    <name type="common">Chilean tinamou</name>
    <name type="synonym">Crypturus perdicarius</name>
    <dbReference type="NCBI Taxonomy" id="30464"/>
    <lineage>
        <taxon>Eukaryota</taxon>
        <taxon>Metazoa</taxon>
        <taxon>Chordata</taxon>
        <taxon>Craniata</taxon>
        <taxon>Vertebrata</taxon>
        <taxon>Euteleostomi</taxon>
        <taxon>Archelosauria</taxon>
        <taxon>Archosauria</taxon>
        <taxon>Dinosauria</taxon>
        <taxon>Saurischia</taxon>
        <taxon>Theropoda</taxon>
        <taxon>Coelurosauria</taxon>
        <taxon>Aves</taxon>
        <taxon>Palaeognathae</taxon>
        <taxon>Tinamiformes</taxon>
        <taxon>Tinamidae</taxon>
        <taxon>Nothoprocta</taxon>
    </lineage>
</organism>
<dbReference type="Proteomes" id="UP000694420">
    <property type="component" value="Unplaced"/>
</dbReference>
<accession>A0A8C6YSV8</accession>
<keyword evidence="3" id="KW-1185">Reference proteome</keyword>
<evidence type="ECO:0000256" key="1">
    <source>
        <dbReference type="SAM" id="MobiDB-lite"/>
    </source>
</evidence>
<sequence length="120" mass="12941">MAEGAGAAGTAAEAEPEPEPELEPLRLRRLRGEGFFEVPAADRLGRCRSVKEFEKLNRIGEGTYGIVCKCSGAPRERPRAHSAVSGSGGRSSVWLAALSVWPAVLPQTGPATPSRMRRWR</sequence>
<reference evidence="2" key="2">
    <citation type="submission" date="2025-09" db="UniProtKB">
        <authorList>
            <consortium name="Ensembl"/>
        </authorList>
    </citation>
    <scope>IDENTIFICATION</scope>
</reference>